<dbReference type="InterPro" id="IPR000873">
    <property type="entry name" value="AMP-dep_synth/lig_dom"/>
</dbReference>
<evidence type="ECO:0000259" key="3">
    <source>
        <dbReference type="Pfam" id="PF00501"/>
    </source>
</evidence>
<dbReference type="PANTHER" id="PTHR43201:SF5">
    <property type="entry name" value="MEDIUM-CHAIN ACYL-COA LIGASE ACSF2, MITOCHONDRIAL"/>
    <property type="match status" value="1"/>
</dbReference>
<sequence length="541" mass="57407">MATIGVKAARESYRRGDTSVPLSEQTIGDALRAAAAADPDRRAVVEGAPGDAPHRTLTYAELLGRAEAVARALLGRFRPGEHVAVWSGNSLEWIELEYGAALAGLVLVTANPAYQAAELRHVLRQSRSAGLFHVESHRGNPMADIVAGIREDLPDLREVVDLAGFDAFVAGGDPELALPSVRPDDRVQIQYTSGTTGFPKGVLLRHHGMLENARLTLRRMGAGPDDVCVWTMPLFHTAGCGLGVLGTLTAGATLVYLTVFDPALQLALIESERATISGGVPTMLIAVLAHPDLATRDTSTLRCVFSGGSPVPEEVAREVERRTGGRMSIVFGTTETSPIITATAPDDPDDVRVGTLGSPLPHTEVKIADPVTDEPVPVGTVGELCARGYLVMEGYYARPEATADVLDAAGWYHTGDLASMDAAGRLRVEGRIKDMIIRGGENIYPREIEELLQGHPGVAEVAVVGCPDPHWGETVAAFVRPAGETAPTPAELHAFCRAHLAAFKTPASWHLVDVMPVTASGKIRKNVLRERLTTGTDAAGG</sequence>
<accession>A0ABV9ZH30</accession>
<dbReference type="Gene3D" id="3.40.50.12780">
    <property type="entry name" value="N-terminal domain of ligase-like"/>
    <property type="match status" value="1"/>
</dbReference>
<evidence type="ECO:0000256" key="1">
    <source>
        <dbReference type="ARBA" id="ARBA00006432"/>
    </source>
</evidence>
<keyword evidence="2" id="KW-0436">Ligase</keyword>
<proteinExistence type="inferred from homology"/>
<evidence type="ECO:0000313" key="5">
    <source>
        <dbReference type="EMBL" id="MFC5140861.1"/>
    </source>
</evidence>
<dbReference type="PANTHER" id="PTHR43201">
    <property type="entry name" value="ACYL-COA SYNTHETASE"/>
    <property type="match status" value="1"/>
</dbReference>
<evidence type="ECO:0000313" key="6">
    <source>
        <dbReference type="Proteomes" id="UP001596175"/>
    </source>
</evidence>
<comment type="similarity">
    <text evidence="1">Belongs to the ATP-dependent AMP-binding enzyme family.</text>
</comment>
<dbReference type="InterPro" id="IPR025110">
    <property type="entry name" value="AMP-bd_C"/>
</dbReference>
<dbReference type="Pfam" id="PF00501">
    <property type="entry name" value="AMP-binding"/>
    <property type="match status" value="1"/>
</dbReference>
<gene>
    <name evidence="5" type="ORF">ACFPK1_21680</name>
</gene>
<dbReference type="EMBL" id="JBHSKG010000012">
    <property type="protein sequence ID" value="MFC5140861.1"/>
    <property type="molecule type" value="Genomic_DNA"/>
</dbReference>
<dbReference type="Proteomes" id="UP001596175">
    <property type="component" value="Unassembled WGS sequence"/>
</dbReference>
<reference evidence="6" key="1">
    <citation type="journal article" date="2019" name="Int. J. Syst. Evol. Microbiol.">
        <title>The Global Catalogue of Microorganisms (GCM) 10K type strain sequencing project: providing services to taxonomists for standard genome sequencing and annotation.</title>
        <authorList>
            <consortium name="The Broad Institute Genomics Platform"/>
            <consortium name="The Broad Institute Genome Sequencing Center for Infectious Disease"/>
            <person name="Wu L."/>
            <person name="Ma J."/>
        </authorList>
    </citation>
    <scope>NUCLEOTIDE SEQUENCE [LARGE SCALE GENOMIC DNA]</scope>
    <source>
        <strain evidence="6">XZYJ18</strain>
    </source>
</reference>
<dbReference type="RefSeq" id="WP_378023023.1">
    <property type="nucleotide sequence ID" value="NZ_JBHSKG010000012.1"/>
</dbReference>
<dbReference type="Gene3D" id="3.30.300.30">
    <property type="match status" value="1"/>
</dbReference>
<dbReference type="SUPFAM" id="SSF56801">
    <property type="entry name" value="Acetyl-CoA synthetase-like"/>
    <property type="match status" value="1"/>
</dbReference>
<organism evidence="5 6">
    <name type="scientific">Actinomycetospora rhizophila</name>
    <dbReference type="NCBI Taxonomy" id="1416876"/>
    <lineage>
        <taxon>Bacteria</taxon>
        <taxon>Bacillati</taxon>
        <taxon>Actinomycetota</taxon>
        <taxon>Actinomycetes</taxon>
        <taxon>Pseudonocardiales</taxon>
        <taxon>Pseudonocardiaceae</taxon>
        <taxon>Actinomycetospora</taxon>
    </lineage>
</organism>
<feature type="domain" description="AMP-binding enzyme C-terminal" evidence="4">
    <location>
        <begin position="447"/>
        <end position="522"/>
    </location>
</feature>
<protein>
    <submittedName>
        <fullName evidence="5">AMP-binding protein</fullName>
    </submittedName>
</protein>
<keyword evidence="6" id="KW-1185">Reference proteome</keyword>
<evidence type="ECO:0000259" key="4">
    <source>
        <dbReference type="Pfam" id="PF13193"/>
    </source>
</evidence>
<name>A0ABV9ZH30_9PSEU</name>
<comment type="caution">
    <text evidence="5">The sequence shown here is derived from an EMBL/GenBank/DDBJ whole genome shotgun (WGS) entry which is preliminary data.</text>
</comment>
<dbReference type="InterPro" id="IPR042099">
    <property type="entry name" value="ANL_N_sf"/>
</dbReference>
<dbReference type="PROSITE" id="PS00455">
    <property type="entry name" value="AMP_BINDING"/>
    <property type="match status" value="1"/>
</dbReference>
<dbReference type="Pfam" id="PF13193">
    <property type="entry name" value="AMP-binding_C"/>
    <property type="match status" value="1"/>
</dbReference>
<feature type="domain" description="AMP-dependent synthetase/ligase" evidence="3">
    <location>
        <begin position="32"/>
        <end position="396"/>
    </location>
</feature>
<dbReference type="InterPro" id="IPR020845">
    <property type="entry name" value="AMP-binding_CS"/>
</dbReference>
<evidence type="ECO:0000256" key="2">
    <source>
        <dbReference type="ARBA" id="ARBA00022598"/>
    </source>
</evidence>
<dbReference type="InterPro" id="IPR045851">
    <property type="entry name" value="AMP-bd_C_sf"/>
</dbReference>